<proteinExistence type="predicted"/>
<feature type="domain" description="KIB1-4 beta-propeller" evidence="2">
    <location>
        <begin position="79"/>
        <end position="375"/>
    </location>
</feature>
<keyword evidence="4" id="KW-1185">Reference proteome</keyword>
<organism evidence="3 4">
    <name type="scientific">Pyrus ussuriensis x Pyrus communis</name>
    <dbReference type="NCBI Taxonomy" id="2448454"/>
    <lineage>
        <taxon>Eukaryota</taxon>
        <taxon>Viridiplantae</taxon>
        <taxon>Streptophyta</taxon>
        <taxon>Embryophyta</taxon>
        <taxon>Tracheophyta</taxon>
        <taxon>Spermatophyta</taxon>
        <taxon>Magnoliopsida</taxon>
        <taxon>eudicotyledons</taxon>
        <taxon>Gunneridae</taxon>
        <taxon>Pentapetalae</taxon>
        <taxon>rosids</taxon>
        <taxon>fabids</taxon>
        <taxon>Rosales</taxon>
        <taxon>Rosaceae</taxon>
        <taxon>Amygdaloideae</taxon>
        <taxon>Maleae</taxon>
        <taxon>Pyrus</taxon>
    </lineage>
</organism>
<protein>
    <submittedName>
        <fullName evidence="3">F-box protein</fullName>
    </submittedName>
</protein>
<dbReference type="PANTHER" id="PTHR44259">
    <property type="entry name" value="OS07G0183000 PROTEIN-RELATED"/>
    <property type="match status" value="1"/>
</dbReference>
<dbReference type="Pfam" id="PF00646">
    <property type="entry name" value="F-box"/>
    <property type="match status" value="1"/>
</dbReference>
<dbReference type="Proteomes" id="UP000327157">
    <property type="component" value="Chromosome 10"/>
</dbReference>
<dbReference type="InterPro" id="IPR001810">
    <property type="entry name" value="F-box_dom"/>
</dbReference>
<dbReference type="EMBL" id="SMOL01000695">
    <property type="protein sequence ID" value="KAB2601684.1"/>
    <property type="molecule type" value="Genomic_DNA"/>
</dbReference>
<dbReference type="OrthoDB" id="1144546at2759"/>
<dbReference type="Gene3D" id="1.20.1280.50">
    <property type="match status" value="1"/>
</dbReference>
<dbReference type="InterPro" id="IPR036047">
    <property type="entry name" value="F-box-like_dom_sf"/>
</dbReference>
<feature type="domain" description="F-box" evidence="1">
    <location>
        <begin position="12"/>
        <end position="50"/>
    </location>
</feature>
<dbReference type="Pfam" id="PF03478">
    <property type="entry name" value="Beta-prop_KIB1-4"/>
    <property type="match status" value="1"/>
</dbReference>
<evidence type="ECO:0000313" key="4">
    <source>
        <dbReference type="Proteomes" id="UP000327157"/>
    </source>
</evidence>
<name>A0A5N5FTS4_9ROSA</name>
<dbReference type="SUPFAM" id="SSF81383">
    <property type="entry name" value="F-box domain"/>
    <property type="match status" value="1"/>
</dbReference>
<sequence length="405" mass="45772">MEEASTSVAGWAWLPADVLGLILEKLIPISDYIRFTAVCKHWKSAALHHKQHRLVKSRPNQLPMLMVPTKDSSNKGRSLYSVTRGKTYGFELHVPYSKRCCGSSHGWLACVDENLVVTLLNPFTGRTISLPPVPASASRARAFFRCDYYINKVVLSANPSLFPNDYEAVVIYDGYGKRIAHIKSGDEAWTCIDQVIGFDDVIYYKGQFLAVSLDGSVFSINVSSDQTAKPHVSVVVPMSPGTDNKTYLAQSSRGDLLLIRKFQRLTYCKRFVKSLSFKFFKFEKLEFEQVNGYDRFTETLSFKVFKLFSSYEDRPQWVEVESIGNDALFLGTNQSMCVSASHFQGCRPNSIYFADDCVDVACHKPKGPHDMGVFDIENKSMGRHYCLDRSQKHMPPAIWILPTMV</sequence>
<evidence type="ECO:0000259" key="2">
    <source>
        <dbReference type="Pfam" id="PF03478"/>
    </source>
</evidence>
<reference evidence="3 4" key="1">
    <citation type="submission" date="2019-09" db="EMBL/GenBank/DDBJ databases">
        <authorList>
            <person name="Ou C."/>
        </authorList>
    </citation>
    <scope>NUCLEOTIDE SEQUENCE [LARGE SCALE GENOMIC DNA]</scope>
    <source>
        <strain evidence="3">S2</strain>
        <tissue evidence="3">Leaf</tissue>
    </source>
</reference>
<dbReference type="InterPro" id="IPR005174">
    <property type="entry name" value="KIB1-4_b-propeller"/>
</dbReference>
<reference evidence="3 4" key="3">
    <citation type="submission" date="2019-11" db="EMBL/GenBank/DDBJ databases">
        <title>A de novo genome assembly of a pear dwarfing rootstock.</title>
        <authorList>
            <person name="Wang F."/>
            <person name="Wang J."/>
            <person name="Li S."/>
            <person name="Zhang Y."/>
            <person name="Fang M."/>
            <person name="Ma L."/>
            <person name="Zhao Y."/>
            <person name="Jiang S."/>
        </authorList>
    </citation>
    <scope>NUCLEOTIDE SEQUENCE [LARGE SCALE GENOMIC DNA]</scope>
    <source>
        <strain evidence="3">S2</strain>
        <tissue evidence="3">Leaf</tissue>
    </source>
</reference>
<accession>A0A5N5FTS4</accession>
<evidence type="ECO:0000313" key="3">
    <source>
        <dbReference type="EMBL" id="KAB2601684.1"/>
    </source>
</evidence>
<dbReference type="InterPro" id="IPR050942">
    <property type="entry name" value="F-box_BR-signaling"/>
</dbReference>
<dbReference type="AlphaFoldDB" id="A0A5N5FTS4"/>
<comment type="caution">
    <text evidence="3">The sequence shown here is derived from an EMBL/GenBank/DDBJ whole genome shotgun (WGS) entry which is preliminary data.</text>
</comment>
<dbReference type="PANTHER" id="PTHR44259:SF93">
    <property type="entry name" value="PROTEIN, PUTATIVE (DUF295)-RELATED"/>
    <property type="match status" value="1"/>
</dbReference>
<evidence type="ECO:0000259" key="1">
    <source>
        <dbReference type="Pfam" id="PF00646"/>
    </source>
</evidence>
<gene>
    <name evidence="3" type="ORF">D8674_002689</name>
</gene>
<reference evidence="4" key="2">
    <citation type="submission" date="2019-10" db="EMBL/GenBank/DDBJ databases">
        <title>A de novo genome assembly of a pear dwarfing rootstock.</title>
        <authorList>
            <person name="Wang F."/>
            <person name="Wang J."/>
            <person name="Li S."/>
            <person name="Zhang Y."/>
            <person name="Fang M."/>
            <person name="Ma L."/>
            <person name="Zhao Y."/>
            <person name="Jiang S."/>
        </authorList>
    </citation>
    <scope>NUCLEOTIDE SEQUENCE [LARGE SCALE GENOMIC DNA]</scope>
</reference>